<evidence type="ECO:0000313" key="1">
    <source>
        <dbReference type="EMBL" id="KAG2614311.1"/>
    </source>
</evidence>
<proteinExistence type="predicted"/>
<keyword evidence="2" id="KW-1185">Reference proteome</keyword>
<accession>A0A8T0TQH0</accession>
<organism evidence="1 2">
    <name type="scientific">Panicum virgatum</name>
    <name type="common">Blackwell switchgrass</name>
    <dbReference type="NCBI Taxonomy" id="38727"/>
    <lineage>
        <taxon>Eukaryota</taxon>
        <taxon>Viridiplantae</taxon>
        <taxon>Streptophyta</taxon>
        <taxon>Embryophyta</taxon>
        <taxon>Tracheophyta</taxon>
        <taxon>Spermatophyta</taxon>
        <taxon>Magnoliopsida</taxon>
        <taxon>Liliopsida</taxon>
        <taxon>Poales</taxon>
        <taxon>Poaceae</taxon>
        <taxon>PACMAD clade</taxon>
        <taxon>Panicoideae</taxon>
        <taxon>Panicodae</taxon>
        <taxon>Paniceae</taxon>
        <taxon>Panicinae</taxon>
        <taxon>Panicum</taxon>
        <taxon>Panicum sect. Hiantes</taxon>
    </lineage>
</organism>
<dbReference type="AlphaFoldDB" id="A0A8T0TQH0"/>
<evidence type="ECO:0000313" key="2">
    <source>
        <dbReference type="Proteomes" id="UP000823388"/>
    </source>
</evidence>
<dbReference type="EMBL" id="CM029043">
    <property type="protein sequence ID" value="KAG2614311.1"/>
    <property type="molecule type" value="Genomic_DNA"/>
</dbReference>
<dbReference type="Proteomes" id="UP000823388">
    <property type="component" value="Chromosome 4K"/>
</dbReference>
<gene>
    <name evidence="1" type="ORF">PVAP13_4KG381003</name>
</gene>
<comment type="caution">
    <text evidence="1">The sequence shown here is derived from an EMBL/GenBank/DDBJ whole genome shotgun (WGS) entry which is preliminary data.</text>
</comment>
<name>A0A8T0TQH0_PANVG</name>
<sequence>MGSKDASYMKAIKQFNGIDFPLWKKMIEGILEFLKLDYVLYTVRSFPPTSGIEDYDEKMYEYHFKLEQWEKDNKLAKRIIKHSISDGIRGVFDDEEDKTACGFLYLIEMSHRQVCISYLINRLTTSRYNGHGGLANHIHHMLDIAYEIKVLGINLSDSCVEHYINQSIRDP</sequence>
<reference evidence="1" key="1">
    <citation type="submission" date="2020-05" db="EMBL/GenBank/DDBJ databases">
        <title>WGS assembly of Panicum virgatum.</title>
        <authorList>
            <person name="Lovell J.T."/>
            <person name="Jenkins J."/>
            <person name="Shu S."/>
            <person name="Juenger T.E."/>
            <person name="Schmutz J."/>
        </authorList>
    </citation>
    <scope>NUCLEOTIDE SEQUENCE</scope>
    <source>
        <strain evidence="1">AP13</strain>
    </source>
</reference>
<protein>
    <submittedName>
        <fullName evidence="1">Uncharacterized protein</fullName>
    </submittedName>
</protein>